<protein>
    <submittedName>
        <fullName evidence="1">Uncharacterized protein</fullName>
    </submittedName>
</protein>
<comment type="caution">
    <text evidence="1">The sequence shown here is derived from an EMBL/GenBank/DDBJ whole genome shotgun (WGS) entry which is preliminary data.</text>
</comment>
<organism evidence="1 2">
    <name type="scientific">Alligator mississippiensis</name>
    <name type="common">American alligator</name>
    <dbReference type="NCBI Taxonomy" id="8496"/>
    <lineage>
        <taxon>Eukaryota</taxon>
        <taxon>Metazoa</taxon>
        <taxon>Chordata</taxon>
        <taxon>Craniata</taxon>
        <taxon>Vertebrata</taxon>
        <taxon>Euteleostomi</taxon>
        <taxon>Archelosauria</taxon>
        <taxon>Archosauria</taxon>
        <taxon>Crocodylia</taxon>
        <taxon>Alligatoridae</taxon>
        <taxon>Alligatorinae</taxon>
        <taxon>Alligator</taxon>
    </lineage>
</organism>
<dbReference type="Proteomes" id="UP000050525">
    <property type="component" value="Unassembled WGS sequence"/>
</dbReference>
<reference evidence="1 2" key="1">
    <citation type="journal article" date="2012" name="Genome Biol.">
        <title>Sequencing three crocodilian genomes to illuminate the evolution of archosaurs and amniotes.</title>
        <authorList>
            <person name="St John J.A."/>
            <person name="Braun E.L."/>
            <person name="Isberg S.R."/>
            <person name="Miles L.G."/>
            <person name="Chong A.Y."/>
            <person name="Gongora J."/>
            <person name="Dalzell P."/>
            <person name="Moran C."/>
            <person name="Bed'hom B."/>
            <person name="Abzhanov A."/>
            <person name="Burgess S.C."/>
            <person name="Cooksey A.M."/>
            <person name="Castoe T.A."/>
            <person name="Crawford N.G."/>
            <person name="Densmore L.D."/>
            <person name="Drew J.C."/>
            <person name="Edwards S.V."/>
            <person name="Faircloth B.C."/>
            <person name="Fujita M.K."/>
            <person name="Greenwold M.J."/>
            <person name="Hoffmann F.G."/>
            <person name="Howard J.M."/>
            <person name="Iguchi T."/>
            <person name="Janes D.E."/>
            <person name="Khan S.Y."/>
            <person name="Kohno S."/>
            <person name="de Koning A.J."/>
            <person name="Lance S.L."/>
            <person name="McCarthy F.M."/>
            <person name="McCormack J.E."/>
            <person name="Merchant M.E."/>
            <person name="Peterson D.G."/>
            <person name="Pollock D.D."/>
            <person name="Pourmand N."/>
            <person name="Raney B.J."/>
            <person name="Roessler K.A."/>
            <person name="Sanford J.R."/>
            <person name="Sawyer R.H."/>
            <person name="Schmidt C.J."/>
            <person name="Triplett E.W."/>
            <person name="Tuberville T.D."/>
            <person name="Venegas-Anaya M."/>
            <person name="Howard J.T."/>
            <person name="Jarvis E.D."/>
            <person name="Guillette L.J.Jr."/>
            <person name="Glenn T.C."/>
            <person name="Green R.E."/>
            <person name="Ray D.A."/>
        </authorList>
    </citation>
    <scope>NUCLEOTIDE SEQUENCE [LARGE SCALE GENOMIC DNA]</scope>
    <source>
        <strain evidence="1">KSC_2009_1</strain>
    </source>
</reference>
<evidence type="ECO:0000313" key="1">
    <source>
        <dbReference type="EMBL" id="KYO19389.1"/>
    </source>
</evidence>
<keyword evidence="2" id="KW-1185">Reference proteome</keyword>
<dbReference type="AlphaFoldDB" id="A0A151M4D3"/>
<gene>
    <name evidence="1" type="ORF">Y1Q_0003525</name>
</gene>
<proteinExistence type="predicted"/>
<evidence type="ECO:0000313" key="2">
    <source>
        <dbReference type="Proteomes" id="UP000050525"/>
    </source>
</evidence>
<name>A0A151M4D3_ALLMI</name>
<sequence length="89" mass="10336">MFGDRQGFEDFLELYKRKREDPELQFFDFGELEGNQEHAVIVKMFNPGTKEEDKELAQQNLKMFQQRAPHTVIGNTVTQSTETAGSPPW</sequence>
<dbReference type="EMBL" id="AKHW03006631">
    <property type="protein sequence ID" value="KYO19389.1"/>
    <property type="molecule type" value="Genomic_DNA"/>
</dbReference>
<accession>A0A151M4D3</accession>